<dbReference type="Proteomes" id="UP000298058">
    <property type="component" value="Unassembled WGS sequence"/>
</dbReference>
<evidence type="ECO:0000313" key="5">
    <source>
        <dbReference type="EMBL" id="TGN20333.1"/>
    </source>
</evidence>
<dbReference type="InterPro" id="IPR029001">
    <property type="entry name" value="ITPase-like_fam"/>
</dbReference>
<comment type="similarity">
    <text evidence="4">Belongs to the Maf family. YhdE subfamily.</text>
</comment>
<dbReference type="PIRSF" id="PIRSF006305">
    <property type="entry name" value="Maf"/>
    <property type="match status" value="1"/>
</dbReference>
<dbReference type="EMBL" id="RQHW01000013">
    <property type="protein sequence ID" value="TGN20333.1"/>
    <property type="molecule type" value="Genomic_DNA"/>
</dbReference>
<dbReference type="InterPro" id="IPR003697">
    <property type="entry name" value="Maf-like"/>
</dbReference>
<dbReference type="RefSeq" id="WP_135759198.1">
    <property type="nucleotide sequence ID" value="NZ_RQHW01000013.1"/>
</dbReference>
<dbReference type="OrthoDB" id="9807767at2"/>
<dbReference type="SUPFAM" id="SSF52972">
    <property type="entry name" value="ITPase-like"/>
    <property type="match status" value="1"/>
</dbReference>
<dbReference type="GO" id="GO:0036218">
    <property type="term" value="F:dTTP diphosphatase activity"/>
    <property type="evidence" value="ECO:0007669"/>
    <property type="project" value="RHEA"/>
</dbReference>
<feature type="site" description="Important for substrate specificity" evidence="4">
    <location>
        <position position="10"/>
    </location>
</feature>
<comment type="caution">
    <text evidence="4">Lacks conserved residue(s) required for the propagation of feature annotation.</text>
</comment>
<dbReference type="EC" id="3.6.1.9" evidence="4"/>
<keyword evidence="6" id="KW-1185">Reference proteome</keyword>
<keyword evidence="2 4" id="KW-0378">Hydrolase</keyword>
<reference evidence="5" key="1">
    <citation type="journal article" date="2019" name="PLoS Negl. Trop. Dis.">
        <title>Revisiting the worldwide diversity of Leptospira species in the environment.</title>
        <authorList>
            <person name="Vincent A.T."/>
            <person name="Schiettekatte O."/>
            <person name="Bourhy P."/>
            <person name="Veyrier F.J."/>
            <person name="Picardeau M."/>
        </authorList>
    </citation>
    <scope>NUCLEOTIDE SEQUENCE [LARGE SCALE GENOMIC DNA]</scope>
    <source>
        <strain evidence="5">201300427</strain>
    </source>
</reference>
<keyword evidence="4" id="KW-0963">Cytoplasm</keyword>
<dbReference type="Pfam" id="PF02545">
    <property type="entry name" value="Maf"/>
    <property type="match status" value="1"/>
</dbReference>
<comment type="catalytic activity">
    <reaction evidence="4">
        <text>dTTP + H2O = dTMP + diphosphate + H(+)</text>
        <dbReference type="Rhea" id="RHEA:28534"/>
        <dbReference type="ChEBI" id="CHEBI:15377"/>
        <dbReference type="ChEBI" id="CHEBI:15378"/>
        <dbReference type="ChEBI" id="CHEBI:33019"/>
        <dbReference type="ChEBI" id="CHEBI:37568"/>
        <dbReference type="ChEBI" id="CHEBI:63528"/>
        <dbReference type="EC" id="3.6.1.9"/>
    </reaction>
</comment>
<dbReference type="AlphaFoldDB" id="A0A4R9M0X0"/>
<feature type="active site" description="Proton acceptor" evidence="4">
    <location>
        <position position="67"/>
    </location>
</feature>
<comment type="subcellular location">
    <subcellularLocation>
        <location evidence="4">Cytoplasm</location>
    </subcellularLocation>
</comment>
<dbReference type="GO" id="GO:0036221">
    <property type="term" value="F:UTP diphosphatase activity"/>
    <property type="evidence" value="ECO:0007669"/>
    <property type="project" value="RHEA"/>
</dbReference>
<comment type="caution">
    <text evidence="5">The sequence shown here is derived from an EMBL/GenBank/DDBJ whole genome shotgun (WGS) entry which is preliminary data.</text>
</comment>
<dbReference type="HAMAP" id="MF_00528">
    <property type="entry name" value="Maf"/>
    <property type="match status" value="1"/>
</dbReference>
<gene>
    <name evidence="5" type="primary">maf</name>
    <name evidence="5" type="ORF">EHS15_03735</name>
</gene>
<comment type="function">
    <text evidence="4">Nucleoside triphosphate pyrophosphatase that hydrolyzes dTTP and UTP. May have a dual role in cell division arrest and in preventing the incorporation of modified nucleotides into cellular nucleic acids.</text>
</comment>
<dbReference type="Gene3D" id="3.90.950.10">
    <property type="match status" value="1"/>
</dbReference>
<dbReference type="GO" id="GO:0009117">
    <property type="term" value="P:nucleotide metabolic process"/>
    <property type="evidence" value="ECO:0007669"/>
    <property type="project" value="UniProtKB-KW"/>
</dbReference>
<feature type="site" description="Important for substrate specificity" evidence="4">
    <location>
        <position position="150"/>
    </location>
</feature>
<evidence type="ECO:0000256" key="3">
    <source>
        <dbReference type="ARBA" id="ARBA00023080"/>
    </source>
</evidence>
<dbReference type="CDD" id="cd00555">
    <property type="entry name" value="Maf"/>
    <property type="match status" value="1"/>
</dbReference>
<proteinExistence type="inferred from homology"/>
<keyword evidence="3 4" id="KW-0546">Nucleotide metabolism</keyword>
<dbReference type="PANTHER" id="PTHR43213:SF5">
    <property type="entry name" value="BIFUNCTIONAL DTTP_UTP PYROPHOSPHATASE_METHYLTRANSFERASE PROTEIN-RELATED"/>
    <property type="match status" value="1"/>
</dbReference>
<evidence type="ECO:0000256" key="2">
    <source>
        <dbReference type="ARBA" id="ARBA00022801"/>
    </source>
</evidence>
<feature type="site" description="Important for substrate specificity" evidence="4">
    <location>
        <position position="68"/>
    </location>
</feature>
<comment type="cofactor">
    <cofactor evidence="1 4">
        <name>a divalent metal cation</name>
        <dbReference type="ChEBI" id="CHEBI:60240"/>
    </cofactor>
</comment>
<dbReference type="NCBIfam" id="TIGR00172">
    <property type="entry name" value="maf"/>
    <property type="match status" value="1"/>
</dbReference>
<protein>
    <recommendedName>
        <fullName evidence="4">dTTP/UTP pyrophosphatase</fullName>
        <shortName evidence="4">dTTPase/UTPase</shortName>
        <ecNumber evidence="4">3.6.1.9</ecNumber>
    </recommendedName>
    <alternativeName>
        <fullName evidence="4">Nucleoside triphosphate pyrophosphatase</fullName>
    </alternativeName>
    <alternativeName>
        <fullName evidence="4">Nucleotide pyrophosphatase</fullName>
        <shortName evidence="4">Nucleotide PPase</shortName>
    </alternativeName>
</protein>
<organism evidence="5 6">
    <name type="scientific">Leptospira idonii</name>
    <dbReference type="NCBI Taxonomy" id="1193500"/>
    <lineage>
        <taxon>Bacteria</taxon>
        <taxon>Pseudomonadati</taxon>
        <taxon>Spirochaetota</taxon>
        <taxon>Spirochaetia</taxon>
        <taxon>Leptospirales</taxon>
        <taxon>Leptospiraceae</taxon>
        <taxon>Leptospira</taxon>
    </lineage>
</organism>
<name>A0A4R9M0X0_9LEPT</name>
<evidence type="ECO:0000256" key="1">
    <source>
        <dbReference type="ARBA" id="ARBA00001968"/>
    </source>
</evidence>
<dbReference type="GO" id="GO:0005737">
    <property type="term" value="C:cytoplasm"/>
    <property type="evidence" value="ECO:0007669"/>
    <property type="project" value="UniProtKB-SubCell"/>
</dbReference>
<accession>A0A4R9M0X0</accession>
<comment type="catalytic activity">
    <reaction evidence="4">
        <text>UTP + H2O = UMP + diphosphate + H(+)</text>
        <dbReference type="Rhea" id="RHEA:29395"/>
        <dbReference type="ChEBI" id="CHEBI:15377"/>
        <dbReference type="ChEBI" id="CHEBI:15378"/>
        <dbReference type="ChEBI" id="CHEBI:33019"/>
        <dbReference type="ChEBI" id="CHEBI:46398"/>
        <dbReference type="ChEBI" id="CHEBI:57865"/>
        <dbReference type="EC" id="3.6.1.9"/>
    </reaction>
</comment>
<evidence type="ECO:0000256" key="4">
    <source>
        <dbReference type="HAMAP-Rule" id="MF_00528"/>
    </source>
</evidence>
<sequence length="191" mass="22381">MFILKSRSPRRIQILKDLGICFTTDPSDIDESERTNETPLSYLERMARSKLGEIPSDRKEFLHLSCDTIVVNSGKILHKPVDEEDSFRILKDLNGKEHSVFSGACLYRNDRFDFFYEETKILFYDWSDSEIRNYISEAKPFDKAGSYGIQDKGSPVKTRSGSYHNVMGFPLRSFLERWEDWVDFWEGKLRP</sequence>
<evidence type="ECO:0000313" key="6">
    <source>
        <dbReference type="Proteomes" id="UP000298058"/>
    </source>
</evidence>
<dbReference type="PANTHER" id="PTHR43213">
    <property type="entry name" value="BIFUNCTIONAL DTTP/UTP PYROPHOSPHATASE/METHYLTRANSFERASE PROTEIN-RELATED"/>
    <property type="match status" value="1"/>
</dbReference>